<dbReference type="Proteomes" id="UP001060215">
    <property type="component" value="Chromosome 13"/>
</dbReference>
<evidence type="ECO:0000313" key="1">
    <source>
        <dbReference type="EMBL" id="KAI7991782.1"/>
    </source>
</evidence>
<organism evidence="1 2">
    <name type="scientific">Camellia lanceoleosa</name>
    <dbReference type="NCBI Taxonomy" id="1840588"/>
    <lineage>
        <taxon>Eukaryota</taxon>
        <taxon>Viridiplantae</taxon>
        <taxon>Streptophyta</taxon>
        <taxon>Embryophyta</taxon>
        <taxon>Tracheophyta</taxon>
        <taxon>Spermatophyta</taxon>
        <taxon>Magnoliopsida</taxon>
        <taxon>eudicotyledons</taxon>
        <taxon>Gunneridae</taxon>
        <taxon>Pentapetalae</taxon>
        <taxon>asterids</taxon>
        <taxon>Ericales</taxon>
        <taxon>Theaceae</taxon>
        <taxon>Camellia</taxon>
    </lineage>
</organism>
<sequence length="160" mass="18618">MRLVRLTNEHPQQYPLDYSFPSREEALNKSLDLKITNKAVMTICSSSALESHLVNGLCLLFLHESKDNVFMMSNKKSKYPVLQLEADFRLGGGYSFCCYWWNYLFLSWTTNLYLLIAFLVSWIMKAWKVINPQGGTEDAEEKGIDDDSSHGFWRSHFKFI</sequence>
<keyword evidence="2" id="KW-1185">Reference proteome</keyword>
<evidence type="ECO:0000313" key="2">
    <source>
        <dbReference type="Proteomes" id="UP001060215"/>
    </source>
</evidence>
<dbReference type="EMBL" id="CM045770">
    <property type="protein sequence ID" value="KAI7991782.1"/>
    <property type="molecule type" value="Genomic_DNA"/>
</dbReference>
<gene>
    <name evidence="1" type="ORF">LOK49_LG12G02251</name>
</gene>
<comment type="caution">
    <text evidence="1">The sequence shown here is derived from an EMBL/GenBank/DDBJ whole genome shotgun (WGS) entry which is preliminary data.</text>
</comment>
<proteinExistence type="predicted"/>
<accession>A0ACC0FSL9</accession>
<protein>
    <submittedName>
        <fullName evidence="1">Uncharacterized protein</fullName>
    </submittedName>
</protein>
<name>A0ACC0FSL9_9ERIC</name>
<reference evidence="1 2" key="1">
    <citation type="journal article" date="2022" name="Plant J.">
        <title>Chromosome-level genome of Camellia lanceoleosa provides a valuable resource for understanding genome evolution and self-incompatibility.</title>
        <authorList>
            <person name="Gong W."/>
            <person name="Xiao S."/>
            <person name="Wang L."/>
            <person name="Liao Z."/>
            <person name="Chang Y."/>
            <person name="Mo W."/>
            <person name="Hu G."/>
            <person name="Li W."/>
            <person name="Zhao G."/>
            <person name="Zhu H."/>
            <person name="Hu X."/>
            <person name="Ji K."/>
            <person name="Xiang X."/>
            <person name="Song Q."/>
            <person name="Yuan D."/>
            <person name="Jin S."/>
            <person name="Zhang L."/>
        </authorList>
    </citation>
    <scope>NUCLEOTIDE SEQUENCE [LARGE SCALE GENOMIC DNA]</scope>
    <source>
        <strain evidence="1">SQ_2022a</strain>
    </source>
</reference>